<evidence type="ECO:0000259" key="1">
    <source>
        <dbReference type="Pfam" id="PF21882"/>
    </source>
</evidence>
<dbReference type="InterPro" id="IPR054075">
    <property type="entry name" value="Gp53-like_C"/>
</dbReference>
<proteinExistence type="predicted"/>
<organism evidence="2">
    <name type="scientific">Siphoviridae sp. ctlwB1</name>
    <dbReference type="NCBI Taxonomy" id="2826449"/>
    <lineage>
        <taxon>Viruses</taxon>
        <taxon>Duplodnaviria</taxon>
        <taxon>Heunggongvirae</taxon>
        <taxon>Uroviricota</taxon>
        <taxon>Caudoviricetes</taxon>
    </lineage>
</organism>
<name>A0A8S5NDS7_9CAUD</name>
<accession>A0A8S5NDS7</accession>
<feature type="domain" description="Putative tail fiber protein gp53-like C-terminal" evidence="1">
    <location>
        <begin position="43"/>
        <end position="132"/>
    </location>
</feature>
<dbReference type="EMBL" id="BK015134">
    <property type="protein sequence ID" value="DAD92418.1"/>
    <property type="molecule type" value="Genomic_DNA"/>
</dbReference>
<protein>
    <submittedName>
        <fullName evidence="2">Putative tail fiber protein</fullName>
    </submittedName>
</protein>
<dbReference type="Pfam" id="PF21882">
    <property type="entry name" value="Gp53-like_C"/>
    <property type="match status" value="1"/>
</dbReference>
<dbReference type="Gene3D" id="2.60.40.3940">
    <property type="match status" value="1"/>
</dbReference>
<evidence type="ECO:0000313" key="2">
    <source>
        <dbReference type="EMBL" id="DAD92418.1"/>
    </source>
</evidence>
<sequence length="134" mass="14830">MSDYNSQYSGARIEELLAMIPNLAKADLSNAMTVNLNQNGYAKFNNGLLVQWGRVGGSSTASYSVTMPTSFYNTEYRIFATVYKPSSDSAIYSASPLATNKTVSRFYLNRNYASGGTTGLSQESWDWMAIGRWK</sequence>
<reference evidence="2" key="1">
    <citation type="journal article" date="2021" name="Proc. Natl. Acad. Sci. U.S.A.">
        <title>A Catalog of Tens of Thousands of Viruses from Human Metagenomes Reveals Hidden Associations with Chronic Diseases.</title>
        <authorList>
            <person name="Tisza M.J."/>
            <person name="Buck C.B."/>
        </authorList>
    </citation>
    <scope>NUCLEOTIDE SEQUENCE</scope>
    <source>
        <strain evidence="2">CtlwB1</strain>
    </source>
</reference>